<evidence type="ECO:0000259" key="2">
    <source>
        <dbReference type="PROSITE" id="PS50975"/>
    </source>
</evidence>
<keyword evidence="3" id="KW-0436">Ligase</keyword>
<dbReference type="GO" id="GO:0005524">
    <property type="term" value="F:ATP binding"/>
    <property type="evidence" value="ECO:0007669"/>
    <property type="project" value="UniProtKB-UniRule"/>
</dbReference>
<name>A0A5A7NSL2_9MICC</name>
<dbReference type="GO" id="GO:0046872">
    <property type="term" value="F:metal ion binding"/>
    <property type="evidence" value="ECO:0007669"/>
    <property type="project" value="InterPro"/>
</dbReference>
<dbReference type="Gene3D" id="3.30.470.20">
    <property type="entry name" value="ATP-grasp fold, B domain"/>
    <property type="match status" value="1"/>
</dbReference>
<evidence type="ECO:0000313" key="3">
    <source>
        <dbReference type="EMBL" id="GER22917.1"/>
    </source>
</evidence>
<sequence>MEYMRVPQTQPFVPVILGGDIGTYSLAREFHEAYGAVSVAVPAASNGVLEHSVAIDVRPAGTMVDDDAVVAHLQEIARDLTAGGANPRPLLLCGSLDLQVMLLARRRADLEQWYTIPYVPLEKMEQAALKQNFYDLCAELGVPHPRTLAVDMAAHAAGDWQVPEELPFPLIGKPADSSAWVHAKFPGKQKVHTLDGPAELADLLERISGSGYREAFILQELVPGGDTNMRLCTFFSGGDGLVRFAAYGEVVVEEHAPLVLGNSAGIVTAVEPEVIAQGRRILDHLGWTGFAMFDAKLDPRDGIVKFFELNPRLGRNHYYLTAAGRNAARFYVREYLGGEYDAGARPGGEPDSGAWLSEGLAGAEGLEGIEVLRTQWLYTVLPLPLLRRHARGPVGSKALRLMTEKKVSNPLLYKAERHPRRLVYLALNALNQFRKFRQFPPRQA</sequence>
<gene>
    <name evidence="3" type="ORF">NCCP1664_14140</name>
</gene>
<keyword evidence="4" id="KW-1185">Reference proteome</keyword>
<dbReference type="PROSITE" id="PS50975">
    <property type="entry name" value="ATP_GRASP"/>
    <property type="match status" value="1"/>
</dbReference>
<feature type="domain" description="ATP-grasp" evidence="2">
    <location>
        <begin position="134"/>
        <end position="336"/>
    </location>
</feature>
<evidence type="ECO:0000313" key="4">
    <source>
        <dbReference type="Proteomes" id="UP000325307"/>
    </source>
</evidence>
<accession>A0A5A7NSL2</accession>
<proteinExistence type="predicted"/>
<dbReference type="InterPro" id="IPR011761">
    <property type="entry name" value="ATP-grasp"/>
</dbReference>
<protein>
    <submittedName>
        <fullName evidence="3">Carboxylate--amine ligase</fullName>
    </submittedName>
</protein>
<organism evidence="3 4">
    <name type="scientific">Zafaria cholistanensis</name>
    <dbReference type="NCBI Taxonomy" id="1682741"/>
    <lineage>
        <taxon>Bacteria</taxon>
        <taxon>Bacillati</taxon>
        <taxon>Actinomycetota</taxon>
        <taxon>Actinomycetes</taxon>
        <taxon>Micrococcales</taxon>
        <taxon>Micrococcaceae</taxon>
        <taxon>Zafaria</taxon>
    </lineage>
</organism>
<keyword evidence="1" id="KW-0067">ATP-binding</keyword>
<dbReference type="EMBL" id="BKDJ01000006">
    <property type="protein sequence ID" value="GER22917.1"/>
    <property type="molecule type" value="Genomic_DNA"/>
</dbReference>
<reference evidence="3 4" key="1">
    <citation type="submission" date="2019-09" db="EMBL/GenBank/DDBJ databases">
        <title>Arthrobacter zafarii sp. nov., a moderately thermotolerant and halotolerant actinobacterium isolated from Cholistan desert soil of Pakistan.</title>
        <authorList>
            <person name="Amin A."/>
            <person name="Ahmed I."/>
            <person name="Khalid N."/>
            <person name="Schumann P."/>
            <person name="Busse H.J."/>
            <person name="Khan I.U."/>
            <person name="Li S."/>
            <person name="Li W.J."/>
        </authorList>
    </citation>
    <scope>NUCLEOTIDE SEQUENCE [LARGE SCALE GENOMIC DNA]</scope>
    <source>
        <strain evidence="3 4">NCCP-1664</strain>
    </source>
</reference>
<dbReference type="Proteomes" id="UP000325307">
    <property type="component" value="Unassembled WGS sequence"/>
</dbReference>
<dbReference type="GO" id="GO:0016874">
    <property type="term" value="F:ligase activity"/>
    <property type="evidence" value="ECO:0007669"/>
    <property type="project" value="UniProtKB-KW"/>
</dbReference>
<dbReference type="SUPFAM" id="SSF56059">
    <property type="entry name" value="Glutathione synthetase ATP-binding domain-like"/>
    <property type="match status" value="1"/>
</dbReference>
<keyword evidence="1" id="KW-0547">Nucleotide-binding</keyword>
<evidence type="ECO:0000256" key="1">
    <source>
        <dbReference type="PROSITE-ProRule" id="PRU00409"/>
    </source>
</evidence>
<dbReference type="AlphaFoldDB" id="A0A5A7NSL2"/>
<comment type="caution">
    <text evidence="3">The sequence shown here is derived from an EMBL/GenBank/DDBJ whole genome shotgun (WGS) entry which is preliminary data.</text>
</comment>